<feature type="region of interest" description="Disordered" evidence="1">
    <location>
        <begin position="1"/>
        <end position="60"/>
    </location>
</feature>
<accession>A0A8D8HAW7</accession>
<proteinExistence type="predicted"/>
<feature type="region of interest" description="Disordered" evidence="1">
    <location>
        <begin position="74"/>
        <end position="97"/>
    </location>
</feature>
<evidence type="ECO:0000256" key="1">
    <source>
        <dbReference type="SAM" id="MobiDB-lite"/>
    </source>
</evidence>
<dbReference type="EMBL" id="HBUE01204800">
    <property type="protein sequence ID" value="CAG6531454.1"/>
    <property type="molecule type" value="Transcribed_RNA"/>
</dbReference>
<evidence type="ECO:0000313" key="2">
    <source>
        <dbReference type="EMBL" id="CAG6531454.1"/>
    </source>
</evidence>
<sequence>MSSAGLYGLLRAGRTGTGQKTTAADQVEHRNGRQPKKRIRQDLRHRGTRHVPAAAHPARLHAGVCRPSIDARSALHAAHRPGPAAPDRALPVADPGAARQQQGVLLLWLLQEPDRADEEPQGFAQTGRRGHQQ</sequence>
<dbReference type="EMBL" id="HBUE01040852">
    <property type="protein sequence ID" value="CAG6460550.1"/>
    <property type="molecule type" value="Transcribed_RNA"/>
</dbReference>
<organism evidence="2">
    <name type="scientific">Culex pipiens</name>
    <name type="common">House mosquito</name>
    <dbReference type="NCBI Taxonomy" id="7175"/>
    <lineage>
        <taxon>Eukaryota</taxon>
        <taxon>Metazoa</taxon>
        <taxon>Ecdysozoa</taxon>
        <taxon>Arthropoda</taxon>
        <taxon>Hexapoda</taxon>
        <taxon>Insecta</taxon>
        <taxon>Pterygota</taxon>
        <taxon>Neoptera</taxon>
        <taxon>Endopterygota</taxon>
        <taxon>Diptera</taxon>
        <taxon>Nematocera</taxon>
        <taxon>Culicoidea</taxon>
        <taxon>Culicidae</taxon>
        <taxon>Culicinae</taxon>
        <taxon>Culicini</taxon>
        <taxon>Culex</taxon>
        <taxon>Culex</taxon>
    </lineage>
</organism>
<name>A0A8D8HAW7_CULPI</name>
<protein>
    <submittedName>
        <fullName evidence="2">(northern house mosquito) hypothetical protein</fullName>
    </submittedName>
</protein>
<reference evidence="2" key="1">
    <citation type="submission" date="2021-05" db="EMBL/GenBank/DDBJ databases">
        <authorList>
            <person name="Alioto T."/>
            <person name="Alioto T."/>
            <person name="Gomez Garrido J."/>
        </authorList>
    </citation>
    <scope>NUCLEOTIDE SEQUENCE</scope>
</reference>
<dbReference type="EMBL" id="HBUE01311055">
    <property type="protein sequence ID" value="CAG6583310.1"/>
    <property type="molecule type" value="Transcribed_RNA"/>
</dbReference>
<dbReference type="AlphaFoldDB" id="A0A8D8HAW7"/>